<dbReference type="AlphaFoldDB" id="A0A2S7JZ14"/>
<proteinExistence type="predicted"/>
<dbReference type="InterPro" id="IPR036866">
    <property type="entry name" value="RibonucZ/Hydroxyglut_hydro"/>
</dbReference>
<organism evidence="1 2">
    <name type="scientific">Hyphococcus luteus</name>
    <dbReference type="NCBI Taxonomy" id="2058213"/>
    <lineage>
        <taxon>Bacteria</taxon>
        <taxon>Pseudomonadati</taxon>
        <taxon>Pseudomonadota</taxon>
        <taxon>Alphaproteobacteria</taxon>
        <taxon>Parvularculales</taxon>
        <taxon>Parvularculaceae</taxon>
        <taxon>Hyphococcus</taxon>
    </lineage>
</organism>
<reference evidence="1 2" key="1">
    <citation type="submission" date="2017-12" db="EMBL/GenBank/DDBJ databases">
        <authorList>
            <person name="Hurst M.R.H."/>
        </authorList>
    </citation>
    <scope>NUCLEOTIDE SEQUENCE [LARGE SCALE GENOMIC DNA]</scope>
    <source>
        <strain evidence="1 2">SY-3-19</strain>
    </source>
</reference>
<dbReference type="RefSeq" id="WP_104832130.1">
    <property type="nucleotide sequence ID" value="NZ_PJCH01000017.1"/>
</dbReference>
<protein>
    <submittedName>
        <fullName evidence="1">DUF4336 domain-containing protein</fullName>
    </submittedName>
</protein>
<keyword evidence="2" id="KW-1185">Reference proteome</keyword>
<dbReference type="InterPro" id="IPR025638">
    <property type="entry name" value="DUF4336"/>
</dbReference>
<evidence type="ECO:0000313" key="2">
    <source>
        <dbReference type="Proteomes" id="UP000239504"/>
    </source>
</evidence>
<dbReference type="Pfam" id="PF14234">
    <property type="entry name" value="DUF4336"/>
    <property type="match status" value="1"/>
</dbReference>
<dbReference type="Proteomes" id="UP000239504">
    <property type="component" value="Unassembled WGS sequence"/>
</dbReference>
<dbReference type="OrthoDB" id="450111at2"/>
<gene>
    <name evidence="1" type="ORF">CW354_21350</name>
</gene>
<dbReference type="PANTHER" id="PTHR33835">
    <property type="entry name" value="YALI0C07656P"/>
    <property type="match status" value="1"/>
</dbReference>
<accession>A0A2S7JZ14</accession>
<evidence type="ECO:0000313" key="1">
    <source>
        <dbReference type="EMBL" id="PQA85490.1"/>
    </source>
</evidence>
<comment type="caution">
    <text evidence="1">The sequence shown here is derived from an EMBL/GenBank/DDBJ whole genome shotgun (WGS) entry which is preliminary data.</text>
</comment>
<dbReference type="EMBL" id="PJCH01000017">
    <property type="protein sequence ID" value="PQA85490.1"/>
    <property type="molecule type" value="Genomic_DNA"/>
</dbReference>
<sequence length="235" mass="27047">MTDSGPVERLSENIWLAEGGIVDFYGFPYPTRSVIVRLPGGALWIWSPIELTPDLREAVEALGAPAHLVSPNKIHHLFLGEWKDAYPQAKLWGPASTIKKRKDLSFEAPLDNDPPADWDGAFEMQRFTGSRFMDEIAFFHKESRTAIFADLSENFSEAFLKEHWSWWARPIARLWKIVEGYGYAPLEWRLSFNKKTARAAKENVIAWNPERVIMAHGEWIRENGQAYLKQAFAWL</sequence>
<dbReference type="SUPFAM" id="SSF56281">
    <property type="entry name" value="Metallo-hydrolase/oxidoreductase"/>
    <property type="match status" value="1"/>
</dbReference>
<dbReference type="PANTHER" id="PTHR33835:SF1">
    <property type="entry name" value="METALLO-BETA-LACTAMASE DOMAIN-CONTAINING PROTEIN"/>
    <property type="match status" value="1"/>
</dbReference>
<name>A0A2S7JZ14_9PROT</name>